<dbReference type="EMBL" id="BTSY01000007">
    <property type="protein sequence ID" value="GMT35847.1"/>
    <property type="molecule type" value="Genomic_DNA"/>
</dbReference>
<comment type="caution">
    <text evidence="1">The sequence shown here is derived from an EMBL/GenBank/DDBJ whole genome shotgun (WGS) entry which is preliminary data.</text>
</comment>
<dbReference type="Proteomes" id="UP001432322">
    <property type="component" value="Unassembled WGS sequence"/>
</dbReference>
<reference evidence="1" key="1">
    <citation type="submission" date="2023-10" db="EMBL/GenBank/DDBJ databases">
        <title>Genome assembly of Pristionchus species.</title>
        <authorList>
            <person name="Yoshida K."/>
            <person name="Sommer R.J."/>
        </authorList>
    </citation>
    <scope>NUCLEOTIDE SEQUENCE</scope>
    <source>
        <strain evidence="1">RS5133</strain>
    </source>
</reference>
<evidence type="ECO:0000313" key="1">
    <source>
        <dbReference type="EMBL" id="GMT35847.1"/>
    </source>
</evidence>
<organism evidence="1 2">
    <name type="scientific">Pristionchus fissidentatus</name>
    <dbReference type="NCBI Taxonomy" id="1538716"/>
    <lineage>
        <taxon>Eukaryota</taxon>
        <taxon>Metazoa</taxon>
        <taxon>Ecdysozoa</taxon>
        <taxon>Nematoda</taxon>
        <taxon>Chromadorea</taxon>
        <taxon>Rhabditida</taxon>
        <taxon>Rhabditina</taxon>
        <taxon>Diplogasteromorpha</taxon>
        <taxon>Diplogasteroidea</taxon>
        <taxon>Neodiplogasteridae</taxon>
        <taxon>Pristionchus</taxon>
    </lineage>
</organism>
<accession>A0AAV5X1A8</accession>
<evidence type="ECO:0000313" key="2">
    <source>
        <dbReference type="Proteomes" id="UP001432322"/>
    </source>
</evidence>
<dbReference type="AlphaFoldDB" id="A0AAV5X1A8"/>
<gene>
    <name evidence="1" type="ORF">PFISCL1PPCAC_27144</name>
</gene>
<feature type="non-terminal residue" evidence="1">
    <location>
        <position position="1"/>
    </location>
</feature>
<feature type="non-terminal residue" evidence="1">
    <location>
        <position position="136"/>
    </location>
</feature>
<proteinExistence type="predicted"/>
<keyword evidence="2" id="KW-1185">Reference proteome</keyword>
<name>A0AAV5X1A8_9BILA</name>
<sequence>LHTPLLHTPLLLTPLPLTLPLRPLLPPVIRRTLGLPLIFPPCPLLPLPLPPSFPSSLPLQEARPLATPLTNLSPLWSTPCPPLPKRRQSPPAFSPRLEVSAWLPTTRLSRITTRRARTRLRSFIYLYQLTINESNL</sequence>
<protein>
    <submittedName>
        <fullName evidence="1">Uncharacterized protein</fullName>
    </submittedName>
</protein>